<gene>
    <name evidence="3" type="ORF">CALCODRAFT_428979</name>
</gene>
<dbReference type="EMBL" id="KV423929">
    <property type="protein sequence ID" value="KZT60600.1"/>
    <property type="molecule type" value="Genomic_DNA"/>
</dbReference>
<dbReference type="InterPro" id="IPR015424">
    <property type="entry name" value="PyrdxlP-dep_Trfase"/>
</dbReference>
<feature type="domain" description="Aminotransferase class V" evidence="2">
    <location>
        <begin position="77"/>
        <end position="359"/>
    </location>
</feature>
<dbReference type="PANTHER" id="PTHR43092">
    <property type="entry name" value="L-CYSTEINE DESULFHYDRASE"/>
    <property type="match status" value="1"/>
</dbReference>
<proteinExistence type="predicted"/>
<reference evidence="3 4" key="1">
    <citation type="journal article" date="2016" name="Mol. Biol. Evol.">
        <title>Comparative Genomics of Early-Diverging Mushroom-Forming Fungi Provides Insights into the Origins of Lignocellulose Decay Capabilities.</title>
        <authorList>
            <person name="Nagy L.G."/>
            <person name="Riley R."/>
            <person name="Tritt A."/>
            <person name="Adam C."/>
            <person name="Daum C."/>
            <person name="Floudas D."/>
            <person name="Sun H."/>
            <person name="Yadav J.S."/>
            <person name="Pangilinan J."/>
            <person name="Larsson K.H."/>
            <person name="Matsuura K."/>
            <person name="Barry K."/>
            <person name="Labutti K."/>
            <person name="Kuo R."/>
            <person name="Ohm R.A."/>
            <person name="Bhattacharya S.S."/>
            <person name="Shirouzu T."/>
            <person name="Yoshinaga Y."/>
            <person name="Martin F.M."/>
            <person name="Grigoriev I.V."/>
            <person name="Hibbett D.S."/>
        </authorList>
    </citation>
    <scope>NUCLEOTIDE SEQUENCE [LARGE SCALE GENOMIC DNA]</scope>
    <source>
        <strain evidence="3 4">HHB12733</strain>
    </source>
</reference>
<dbReference type="Pfam" id="PF00266">
    <property type="entry name" value="Aminotran_5"/>
    <property type="match status" value="1"/>
</dbReference>
<dbReference type="Gene3D" id="3.40.640.10">
    <property type="entry name" value="Type I PLP-dependent aspartate aminotransferase-like (Major domain)"/>
    <property type="match status" value="1"/>
</dbReference>
<accession>A0A165II19</accession>
<keyword evidence="4" id="KW-1185">Reference proteome</keyword>
<dbReference type="Gene3D" id="3.90.1150.10">
    <property type="entry name" value="Aspartate Aminotransferase, domain 1"/>
    <property type="match status" value="1"/>
</dbReference>
<dbReference type="SUPFAM" id="SSF53383">
    <property type="entry name" value="PLP-dependent transferases"/>
    <property type="match status" value="1"/>
</dbReference>
<keyword evidence="1" id="KW-0663">Pyridoxal phosphate</keyword>
<organism evidence="3 4">
    <name type="scientific">Calocera cornea HHB12733</name>
    <dbReference type="NCBI Taxonomy" id="1353952"/>
    <lineage>
        <taxon>Eukaryota</taxon>
        <taxon>Fungi</taxon>
        <taxon>Dikarya</taxon>
        <taxon>Basidiomycota</taxon>
        <taxon>Agaricomycotina</taxon>
        <taxon>Dacrymycetes</taxon>
        <taxon>Dacrymycetales</taxon>
        <taxon>Dacrymycetaceae</taxon>
        <taxon>Calocera</taxon>
    </lineage>
</organism>
<dbReference type="InterPro" id="IPR015422">
    <property type="entry name" value="PyrdxlP-dep_Trfase_small"/>
</dbReference>
<dbReference type="Proteomes" id="UP000076842">
    <property type="component" value="Unassembled WGS sequence"/>
</dbReference>
<dbReference type="STRING" id="1353952.A0A165II19"/>
<evidence type="ECO:0000313" key="3">
    <source>
        <dbReference type="EMBL" id="KZT60600.1"/>
    </source>
</evidence>
<sequence>MGGSASKVHDAKAEKEGALPAFGHPLLKQFCFQPGFINLNHGSYGSLPVPVLRETDALALKIEQKPDLYMRSILRTMLADVRARVAKVVNAETDECVIVSNATHGVNTVLFNLEWKKGDVIVTFSSTYGAVQRAVLMTQDRVPGLEIVSVPVTYPLAHSDLLALFTSTLASIPRHPGQKVVAIIDGLVSMPGVLWPWEKMCAICKEHGVMSLVDGAHLIGQVPVDLKQADPDFWVSNGHKWLFSKRASAVFYVPKRNQHLIKFTLPTSVYVSPQDKPPAAEGSKRFAMIFEYCGTIDYVPYLSMAFALDFRKTLGGEERINEYCHNLALEGGQRVASLLGTEVLDKTGELTANMTNVRLPLALPPDTLSPTELHDFLFHTMDELADKYDLMIAFAPHNKLWWVRLSAQVWNDVRLPLRCRWRAGLGLTESRYRTLRKRQVY</sequence>
<protein>
    <submittedName>
        <fullName evidence="3">PLP-dependent transferase</fullName>
    </submittedName>
</protein>
<dbReference type="FunCoup" id="A0A165II19">
    <property type="interactions" value="16"/>
</dbReference>
<dbReference type="InterPro" id="IPR015421">
    <property type="entry name" value="PyrdxlP-dep_Trfase_major"/>
</dbReference>
<dbReference type="PANTHER" id="PTHR43092:SF2">
    <property type="entry name" value="HERCYNYLCYSTEINE SULFOXIDE LYASE"/>
    <property type="match status" value="1"/>
</dbReference>
<dbReference type="InterPro" id="IPR000192">
    <property type="entry name" value="Aminotrans_V_dom"/>
</dbReference>
<keyword evidence="3" id="KW-0808">Transferase</keyword>
<dbReference type="OrthoDB" id="5978656at2759"/>
<name>A0A165II19_9BASI</name>
<evidence type="ECO:0000313" key="4">
    <source>
        <dbReference type="Proteomes" id="UP000076842"/>
    </source>
</evidence>
<evidence type="ECO:0000259" key="2">
    <source>
        <dbReference type="Pfam" id="PF00266"/>
    </source>
</evidence>
<evidence type="ECO:0000256" key="1">
    <source>
        <dbReference type="ARBA" id="ARBA00022898"/>
    </source>
</evidence>
<dbReference type="GO" id="GO:0016740">
    <property type="term" value="F:transferase activity"/>
    <property type="evidence" value="ECO:0007669"/>
    <property type="project" value="UniProtKB-KW"/>
</dbReference>
<dbReference type="InParanoid" id="A0A165II19"/>
<dbReference type="AlphaFoldDB" id="A0A165II19"/>